<sequence length="59" mass="6284">MACGTGACAALIAAVLNKKTDRKATIHLQGGNLDIQWADDGYVYMTGPAELVFRGEMII</sequence>
<organism evidence="3">
    <name type="scientific">marine sediment metagenome</name>
    <dbReference type="NCBI Taxonomy" id="412755"/>
    <lineage>
        <taxon>unclassified sequences</taxon>
        <taxon>metagenomes</taxon>
        <taxon>ecological metagenomes</taxon>
    </lineage>
</organism>
<gene>
    <name evidence="3" type="ORF">S03H2_59574</name>
</gene>
<dbReference type="PANTHER" id="PTHR31689">
    <property type="entry name" value="DIAMINOPIMELATE EPIMERASE, CHLOROPLASTIC"/>
    <property type="match status" value="1"/>
</dbReference>
<dbReference type="Pfam" id="PF01678">
    <property type="entry name" value="DAP_epimerase"/>
    <property type="match status" value="1"/>
</dbReference>
<dbReference type="SUPFAM" id="SSF54506">
    <property type="entry name" value="Diaminopimelate epimerase-like"/>
    <property type="match status" value="1"/>
</dbReference>
<dbReference type="EMBL" id="BARU01038313">
    <property type="protein sequence ID" value="GAH83290.1"/>
    <property type="molecule type" value="Genomic_DNA"/>
</dbReference>
<dbReference type="GO" id="GO:0005829">
    <property type="term" value="C:cytosol"/>
    <property type="evidence" value="ECO:0007669"/>
    <property type="project" value="TreeGrafter"/>
</dbReference>
<dbReference type="Gene3D" id="3.10.310.10">
    <property type="entry name" value="Diaminopimelate Epimerase, Chain A, domain 1"/>
    <property type="match status" value="1"/>
</dbReference>
<accession>X1JPC0</accession>
<evidence type="ECO:0000313" key="3">
    <source>
        <dbReference type="EMBL" id="GAH83290.1"/>
    </source>
</evidence>
<dbReference type="PANTHER" id="PTHR31689:SF0">
    <property type="entry name" value="DIAMINOPIMELATE EPIMERASE"/>
    <property type="match status" value="1"/>
</dbReference>
<comment type="caution">
    <text evidence="3">The sequence shown here is derived from an EMBL/GenBank/DDBJ whole genome shotgun (WGS) entry which is preliminary data.</text>
</comment>
<name>X1JPC0_9ZZZZ</name>
<dbReference type="GO" id="GO:0008837">
    <property type="term" value="F:diaminopimelate epimerase activity"/>
    <property type="evidence" value="ECO:0007669"/>
    <property type="project" value="InterPro"/>
</dbReference>
<comment type="similarity">
    <text evidence="1">Belongs to the diaminopimelate epimerase family.</text>
</comment>
<dbReference type="AlphaFoldDB" id="X1JPC0"/>
<protein>
    <recommendedName>
        <fullName evidence="4">Diaminopimelate epimerase</fullName>
    </recommendedName>
</protein>
<proteinExistence type="inferred from homology"/>
<reference evidence="3" key="1">
    <citation type="journal article" date="2014" name="Front. Microbiol.">
        <title>High frequency of phylogenetically diverse reductive dehalogenase-homologous genes in deep subseafloor sedimentary metagenomes.</title>
        <authorList>
            <person name="Kawai M."/>
            <person name="Futagami T."/>
            <person name="Toyoda A."/>
            <person name="Takaki Y."/>
            <person name="Nishi S."/>
            <person name="Hori S."/>
            <person name="Arai W."/>
            <person name="Tsubouchi T."/>
            <person name="Morono Y."/>
            <person name="Uchiyama I."/>
            <person name="Ito T."/>
            <person name="Fujiyama A."/>
            <person name="Inagaki F."/>
            <person name="Takami H."/>
        </authorList>
    </citation>
    <scope>NUCLEOTIDE SEQUENCE</scope>
    <source>
        <strain evidence="3">Expedition CK06-06</strain>
    </source>
</reference>
<evidence type="ECO:0008006" key="4">
    <source>
        <dbReference type="Google" id="ProtNLM"/>
    </source>
</evidence>
<dbReference type="InterPro" id="IPR001653">
    <property type="entry name" value="DAP_epimerase_DapF"/>
</dbReference>
<keyword evidence="2" id="KW-0413">Isomerase</keyword>
<dbReference type="GO" id="GO:0009089">
    <property type="term" value="P:lysine biosynthetic process via diaminopimelate"/>
    <property type="evidence" value="ECO:0007669"/>
    <property type="project" value="InterPro"/>
</dbReference>
<evidence type="ECO:0000256" key="2">
    <source>
        <dbReference type="ARBA" id="ARBA00023235"/>
    </source>
</evidence>
<evidence type="ECO:0000256" key="1">
    <source>
        <dbReference type="ARBA" id="ARBA00010219"/>
    </source>
</evidence>